<sequence length="107" mass="11748">MRKSIKVMAGYQCSPLWLTGSNGGGNLSVYELPISDTLAGELWEWAGIYDGTLDRDPRSSGFSTEEAGRRFVERGAELAKKLAAELGDGYVVSYFDNTTMTERPISM</sequence>
<gene>
    <name evidence="1" type="ORF">GC106_55760</name>
</gene>
<dbReference type="RefSeq" id="WP_173137352.1">
    <property type="nucleotide sequence ID" value="NZ_CBCSGW010000018.1"/>
</dbReference>
<dbReference type="EMBL" id="JAAATY010000019">
    <property type="protein sequence ID" value="NRN68333.1"/>
    <property type="molecule type" value="Genomic_DNA"/>
</dbReference>
<comment type="caution">
    <text evidence="1">The sequence shown here is derived from an EMBL/GenBank/DDBJ whole genome shotgun (WGS) entry which is preliminary data.</text>
</comment>
<reference evidence="1 2" key="1">
    <citation type="submission" date="2020-01" db="EMBL/GenBank/DDBJ databases">
        <title>Kibdelosporangium persica a novel Actinomycetes from a hot desert in Iran.</title>
        <authorList>
            <person name="Safaei N."/>
            <person name="Zaburannyi N."/>
            <person name="Mueller R."/>
            <person name="Wink J."/>
        </authorList>
    </citation>
    <scope>NUCLEOTIDE SEQUENCE [LARGE SCALE GENOMIC DNA]</scope>
    <source>
        <strain evidence="1 2">4NS15</strain>
    </source>
</reference>
<protein>
    <submittedName>
        <fullName evidence="1">Uncharacterized protein</fullName>
    </submittedName>
</protein>
<name>A0ABX2FAD3_9PSEU</name>
<evidence type="ECO:0000313" key="1">
    <source>
        <dbReference type="EMBL" id="NRN68333.1"/>
    </source>
</evidence>
<evidence type="ECO:0000313" key="2">
    <source>
        <dbReference type="Proteomes" id="UP000763557"/>
    </source>
</evidence>
<keyword evidence="2" id="KW-1185">Reference proteome</keyword>
<proteinExistence type="predicted"/>
<organism evidence="1 2">
    <name type="scientific">Kibdelosporangium persicum</name>
    <dbReference type="NCBI Taxonomy" id="2698649"/>
    <lineage>
        <taxon>Bacteria</taxon>
        <taxon>Bacillati</taxon>
        <taxon>Actinomycetota</taxon>
        <taxon>Actinomycetes</taxon>
        <taxon>Pseudonocardiales</taxon>
        <taxon>Pseudonocardiaceae</taxon>
        <taxon>Kibdelosporangium</taxon>
    </lineage>
</organism>
<accession>A0ABX2FAD3</accession>
<dbReference type="Proteomes" id="UP000763557">
    <property type="component" value="Unassembled WGS sequence"/>
</dbReference>